<evidence type="ECO:0000313" key="27">
    <source>
        <dbReference type="EMBL" id="KAK7573842.1"/>
    </source>
</evidence>
<evidence type="ECO:0000313" key="28">
    <source>
        <dbReference type="Proteomes" id="UP001367676"/>
    </source>
</evidence>
<comment type="similarity">
    <text evidence="5">Belongs to the ERCC1/RAD10/SWI10 family.</text>
</comment>
<feature type="region of interest" description="Disordered" evidence="25">
    <location>
        <begin position="456"/>
        <end position="475"/>
    </location>
</feature>
<comment type="subcellular location">
    <subcellularLocation>
        <location evidence="2">Membrane</location>
        <topology evidence="2">Multi-pass membrane protein</topology>
    </subcellularLocation>
    <subcellularLocation>
        <location evidence="1">Nucleus</location>
    </subcellularLocation>
</comment>
<evidence type="ECO:0000256" key="10">
    <source>
        <dbReference type="ARBA" id="ARBA00022692"/>
    </source>
</evidence>
<keyword evidence="10" id="KW-0812">Transmembrane</keyword>
<dbReference type="FunFam" id="2.130.10.10:FF:000060">
    <property type="entry name" value="WD repeat-containing protein 44"/>
    <property type="match status" value="1"/>
</dbReference>
<feature type="repeat" description="WD" evidence="24">
    <location>
        <begin position="1074"/>
        <end position="1116"/>
    </location>
</feature>
<dbReference type="GO" id="GO:0006289">
    <property type="term" value="P:nucleotide-excision repair"/>
    <property type="evidence" value="ECO:0007669"/>
    <property type="project" value="UniProtKB-ARBA"/>
</dbReference>
<dbReference type="FunFam" id="3.40.50.10130:FF:000001">
    <property type="entry name" value="DNA excision repair protein ERCC-1"/>
    <property type="match status" value="1"/>
</dbReference>
<dbReference type="Pfam" id="PF04387">
    <property type="entry name" value="PTPLA"/>
    <property type="match status" value="1"/>
</dbReference>
<dbReference type="NCBIfam" id="TIGR00597">
    <property type="entry name" value="rad10"/>
    <property type="match status" value="1"/>
</dbReference>
<keyword evidence="13" id="KW-0276">Fatty acid metabolism</keyword>
<proteinExistence type="inferred from homology"/>
<dbReference type="InterPro" id="IPR010994">
    <property type="entry name" value="RuvA_2-like"/>
</dbReference>
<dbReference type="PROSITE" id="PS50294">
    <property type="entry name" value="WD_REPEATS_REGION"/>
    <property type="match status" value="2"/>
</dbReference>
<evidence type="ECO:0000256" key="19">
    <source>
        <dbReference type="ARBA" id="ARBA00023204"/>
    </source>
</evidence>
<dbReference type="GO" id="GO:0032204">
    <property type="term" value="P:regulation of telomere maintenance"/>
    <property type="evidence" value="ECO:0007669"/>
    <property type="project" value="UniProtKB-ARBA"/>
</dbReference>
<keyword evidence="15" id="KW-0443">Lipid metabolism</keyword>
<protein>
    <recommendedName>
        <fullName evidence="23">DNA excision repair protein ERCC-1</fullName>
        <ecNumber evidence="6">4.2.1.134</ecNumber>
    </recommendedName>
    <alternativeName>
        <fullName evidence="7">WD repeat-containing protein 44</fullName>
    </alternativeName>
</protein>
<dbReference type="InterPro" id="IPR047260">
    <property type="entry name" value="ERCC1-like_central_dom"/>
</dbReference>
<dbReference type="InterPro" id="IPR040324">
    <property type="entry name" value="WDR44/Dgr2"/>
</dbReference>
<sequence length="1347" mass="150646">MTSEKTERKGPGPVVKAYLFGYNAIQVAGYTFFIGLYPFGITGELLCIYAAACYESEHKDFSIELPNHLNFTFSYSYFLILNMLGYIPDQFSELKNSSAFPVAHESSSTSNSQNESSSGTTSKTAASTKNIAAVLVNPKQRGNPLLKSITNTAWQFDDTIIPDYVMSKTTCALFLSLKYHNLKPDYINERLKQLGKLYELRVLLVQVDLEDPHHALKHLTRVCLLCDLTLMLAWSSSEAGKIIETYKIYENKPPDMIMEKQESDAQLKIMNALTSIRSVNRTDAATLLSTFGSLRNIFRASKESLSLCPGIGPQKAAKIQQVLKQPFLRSKRRQLTSSKEDITKKNFLCSWNGVDATVSSLLIVMSNSSDNEEFFDAVDVHSPEYKKKNEVGSTEIKFFRKSVKSSTESENTVEEKPKLQVRTSEELAINELEGESSKNIQKIRLNFKEIRQRLQTEEEDGGVSNNSPVDSQVSSVDDVFTGPSSKMLHPFRVIEHDTLSLQSMTSLGRVGRILSGNSEQTAVENKEEPISLTSIANGSKNAEICKTNFANDTPNQVVEDKSLPSSSAELPALQEPDVIASTKNSNNFPSFNEPFSEPPVAPPRRKKKLKEKMQAIVKSTTSSTSTLCKEDPSILSSQSTIENLAEELRHSLDLKLACEGDFVVKPQDGILPNVDDQVETKVESVSKKKYVPGTIPRDGNYTYPLPSINSCNPSLARNSSTYPLPSMSSHSVGGTRAGLGLRFGVSPHRNKERRKSTGDEKQLPHQLNMFVRTRTDSGKQLSDMEILEQVTVLNLDTGERVPLSIAEDKLPQCINPLSLHIMRLTSEYVSNSNLEKSKESDEESVDSKKSFATTTDGDQDTLPLMKRATRIKRLLGSTVRKTVNKAKTIAQEVSHVRHKEDMEIRDDTNQPNEPFKLRASNSHKGPFEFQALQQVQDLSGEHVGPVWCMKFSCCGRLLATAGQDRILRIWVLRNAYTYFQDMRTKYNTEKVSPTPSQESLVSQQSSEDPSCVSGEGSSVNEENTPFMPKPFCMYSGHTSDLLDVSWSKNYFVLSSSMDKTVRLWHISRKECLCCFQHIDFVTAICFHPKDDRYFLSGSLDGRLRLWNIPDKKVSLSNEVDGSTKLITAANFCQRGEFAVVGSYDGRCIFYKTDQLAYYTQIHVRSTRGKNSRGRKISGIEPMPGEDKILVTSNDSRIRLYDLTDLNLSCKYKGYVNVSSQIRASFSHDGKFIICGSENQSVYIWKTHHDYSKFPSVRRDRNDFWEGIKAHSAVVTCAIFAPNPSAIIQQLEEKRKESEAQSDDPLLSQHTQGAQGYVIVSADFSGCIRVFLNKTKPKHSSLPASALA</sequence>
<dbReference type="InterPro" id="IPR001680">
    <property type="entry name" value="WD40_rpt"/>
</dbReference>
<evidence type="ECO:0000256" key="25">
    <source>
        <dbReference type="SAM" id="MobiDB-lite"/>
    </source>
</evidence>
<evidence type="ECO:0000256" key="4">
    <source>
        <dbReference type="ARBA" id="ARBA00007811"/>
    </source>
</evidence>
<dbReference type="EMBL" id="JBBCAQ010000037">
    <property type="protein sequence ID" value="KAK7573842.1"/>
    <property type="molecule type" value="Genomic_DNA"/>
</dbReference>
<evidence type="ECO:0000256" key="15">
    <source>
        <dbReference type="ARBA" id="ARBA00023098"/>
    </source>
</evidence>
<feature type="repeat" description="WD" evidence="24">
    <location>
        <begin position="939"/>
        <end position="970"/>
    </location>
</feature>
<feature type="region of interest" description="Disordered" evidence="25">
    <location>
        <begin position="834"/>
        <end position="863"/>
    </location>
</feature>
<dbReference type="SMART" id="SM00320">
    <property type="entry name" value="WD40"/>
    <property type="match status" value="7"/>
</dbReference>
<dbReference type="SUPFAM" id="SSF47781">
    <property type="entry name" value="RuvA domain 2-like"/>
    <property type="match status" value="1"/>
</dbReference>
<comment type="pathway">
    <text evidence="3">Lipid metabolism; fatty acid biosynthesis.</text>
</comment>
<evidence type="ECO:0000256" key="2">
    <source>
        <dbReference type="ARBA" id="ARBA00004141"/>
    </source>
</evidence>
<dbReference type="EC" id="4.2.1.134" evidence="6"/>
<keyword evidence="18" id="KW-0275">Fatty acid biosynthesis</keyword>
<feature type="region of interest" description="Disordered" evidence="25">
    <location>
        <begin position="989"/>
        <end position="1023"/>
    </location>
</feature>
<evidence type="ECO:0000256" key="17">
    <source>
        <dbReference type="ARBA" id="ARBA00023136"/>
    </source>
</evidence>
<evidence type="ECO:0000256" key="1">
    <source>
        <dbReference type="ARBA" id="ARBA00004123"/>
    </source>
</evidence>
<evidence type="ECO:0000256" key="9">
    <source>
        <dbReference type="ARBA" id="ARBA00022574"/>
    </source>
</evidence>
<dbReference type="GO" id="GO:0005634">
    <property type="term" value="C:nucleus"/>
    <property type="evidence" value="ECO:0007669"/>
    <property type="project" value="UniProtKB-SubCell"/>
</dbReference>
<dbReference type="Proteomes" id="UP001367676">
    <property type="component" value="Unassembled WGS sequence"/>
</dbReference>
<keyword evidence="11" id="KW-0677">Repeat</keyword>
<comment type="caution">
    <text evidence="27">The sequence shown here is derived from an EMBL/GenBank/DDBJ whole genome shotgun (WGS) entry which is preliminary data.</text>
</comment>
<dbReference type="GO" id="GO:0102158">
    <property type="term" value="F:very-long-chain (3R)-3-hydroxyacyl-CoA dehydratase activity"/>
    <property type="evidence" value="ECO:0007669"/>
    <property type="project" value="UniProtKB-EC"/>
</dbReference>
<feature type="compositionally biased region" description="Basic and acidic residues" evidence="25">
    <location>
        <begin position="835"/>
        <end position="849"/>
    </location>
</feature>
<dbReference type="GO" id="GO:0003677">
    <property type="term" value="F:DNA binding"/>
    <property type="evidence" value="ECO:0007669"/>
    <property type="project" value="UniProtKB-KW"/>
</dbReference>
<comment type="function">
    <text evidence="22">Non-catalytic component of a structure-specific DNA repair endonuclease responsible for the 5'-incision during DNA repair. Responsible, in conjunction with SLX4, for the first step in the repair of interstrand cross-links (ICL). Participates in the processing of anaphase bridge-generating DNA structures, which consist in incompletely processed DNA lesions arising during S or G2 phase, and can result in cytokinesis failure. Also required for homology-directed repair (HDR) of DNA double-strand breaks, in conjunction with SLX4.</text>
</comment>
<keyword evidence="28" id="KW-1185">Reference proteome</keyword>
<evidence type="ECO:0000256" key="16">
    <source>
        <dbReference type="ARBA" id="ARBA00023125"/>
    </source>
</evidence>
<evidence type="ECO:0000256" key="24">
    <source>
        <dbReference type="PROSITE-ProRule" id="PRU00221"/>
    </source>
</evidence>
<evidence type="ECO:0000256" key="5">
    <source>
        <dbReference type="ARBA" id="ARBA00008283"/>
    </source>
</evidence>
<dbReference type="Pfam" id="PF14520">
    <property type="entry name" value="HHH_5"/>
    <property type="match status" value="1"/>
</dbReference>
<organism evidence="27 28">
    <name type="scientific">Parthenolecanium corni</name>
    <dbReference type="NCBI Taxonomy" id="536013"/>
    <lineage>
        <taxon>Eukaryota</taxon>
        <taxon>Metazoa</taxon>
        <taxon>Ecdysozoa</taxon>
        <taxon>Arthropoda</taxon>
        <taxon>Hexapoda</taxon>
        <taxon>Insecta</taxon>
        <taxon>Pterygota</taxon>
        <taxon>Neoptera</taxon>
        <taxon>Paraneoptera</taxon>
        <taxon>Hemiptera</taxon>
        <taxon>Sternorrhyncha</taxon>
        <taxon>Coccoidea</taxon>
        <taxon>Coccidae</taxon>
        <taxon>Parthenolecanium</taxon>
    </lineage>
</organism>
<dbReference type="Gene3D" id="3.40.50.10130">
    <property type="match status" value="1"/>
</dbReference>
<dbReference type="InterPro" id="IPR007482">
    <property type="entry name" value="Tyr_Pase-like_PTPLA"/>
</dbReference>
<keyword evidence="14" id="KW-1133">Transmembrane helix</keyword>
<dbReference type="GO" id="GO:0006310">
    <property type="term" value="P:DNA recombination"/>
    <property type="evidence" value="ECO:0007669"/>
    <property type="project" value="UniProtKB-ARBA"/>
</dbReference>
<comment type="similarity">
    <text evidence="4">Belongs to the very long-chain fatty acids dehydratase HACD family.</text>
</comment>
<evidence type="ECO:0000256" key="20">
    <source>
        <dbReference type="ARBA" id="ARBA00023239"/>
    </source>
</evidence>
<evidence type="ECO:0000256" key="6">
    <source>
        <dbReference type="ARBA" id="ARBA00013122"/>
    </source>
</evidence>
<evidence type="ECO:0000256" key="13">
    <source>
        <dbReference type="ARBA" id="ARBA00022832"/>
    </source>
</evidence>
<evidence type="ECO:0000256" key="8">
    <source>
        <dbReference type="ARBA" id="ARBA00022516"/>
    </source>
</evidence>
<dbReference type="Gene3D" id="1.10.150.20">
    <property type="entry name" value="5' to 3' exonuclease, C-terminal subdomain"/>
    <property type="match status" value="1"/>
</dbReference>
<feature type="repeat" description="WD" evidence="24">
    <location>
        <begin position="1034"/>
        <end position="1067"/>
    </location>
</feature>
<dbReference type="InterPro" id="IPR011335">
    <property type="entry name" value="Restrct_endonuc-II-like"/>
</dbReference>
<keyword evidence="12" id="KW-0227">DNA damage</keyword>
<dbReference type="GO" id="GO:0016020">
    <property type="term" value="C:membrane"/>
    <property type="evidence" value="ECO:0007669"/>
    <property type="project" value="UniProtKB-SubCell"/>
</dbReference>
<dbReference type="SUPFAM" id="SSF50978">
    <property type="entry name" value="WD40 repeat-like"/>
    <property type="match status" value="1"/>
</dbReference>
<evidence type="ECO:0000256" key="7">
    <source>
        <dbReference type="ARBA" id="ARBA00021207"/>
    </source>
</evidence>
<keyword evidence="20" id="KW-0456">Lyase</keyword>
<keyword evidence="16" id="KW-0238">DNA-binding</keyword>
<feature type="domain" description="ERCC1-like central" evidence="26">
    <location>
        <begin position="134"/>
        <end position="247"/>
    </location>
</feature>
<reference evidence="27 28" key="1">
    <citation type="submission" date="2024-03" db="EMBL/GenBank/DDBJ databases">
        <title>Adaptation during the transition from Ophiocordyceps entomopathogen to insect associate is accompanied by gene loss and intensified selection.</title>
        <authorList>
            <person name="Ward C.M."/>
            <person name="Onetto C.A."/>
            <person name="Borneman A.R."/>
        </authorList>
    </citation>
    <scope>NUCLEOTIDE SEQUENCE [LARGE SCALE GENOMIC DNA]</scope>
    <source>
        <strain evidence="27">AWRI1</strain>
        <tissue evidence="27">Single Adult Female</tissue>
    </source>
</reference>
<accession>A0AAN9T4N9</accession>
<dbReference type="GO" id="GO:0006633">
    <property type="term" value="P:fatty acid biosynthetic process"/>
    <property type="evidence" value="ECO:0007669"/>
    <property type="project" value="UniProtKB-KW"/>
</dbReference>
<dbReference type="GO" id="GO:0006302">
    <property type="term" value="P:double-strand break repair"/>
    <property type="evidence" value="ECO:0007669"/>
    <property type="project" value="UniProtKB-ARBA"/>
</dbReference>
<gene>
    <name evidence="27" type="ORF">V9T40_011033</name>
</gene>
<keyword evidence="19" id="KW-0234">DNA repair</keyword>
<dbReference type="PROSITE" id="PS50082">
    <property type="entry name" value="WD_REPEATS_2"/>
    <property type="match status" value="3"/>
</dbReference>
<name>A0AAN9T4N9_9HEMI</name>
<feature type="compositionally biased region" description="Low complexity" evidence="25">
    <location>
        <begin position="996"/>
        <end position="1007"/>
    </location>
</feature>
<dbReference type="InterPro" id="IPR015943">
    <property type="entry name" value="WD40/YVTN_repeat-like_dom_sf"/>
</dbReference>
<evidence type="ECO:0000256" key="22">
    <source>
        <dbReference type="ARBA" id="ARBA00054210"/>
    </source>
</evidence>
<feature type="compositionally biased region" description="Low complexity" evidence="25">
    <location>
        <begin position="463"/>
        <end position="475"/>
    </location>
</feature>
<evidence type="ECO:0000256" key="14">
    <source>
        <dbReference type="ARBA" id="ARBA00022989"/>
    </source>
</evidence>
<dbReference type="SUPFAM" id="SSF52980">
    <property type="entry name" value="Restriction endonuclease-like"/>
    <property type="match status" value="1"/>
</dbReference>
<dbReference type="PANTHER" id="PTHR14221">
    <property type="entry name" value="WD REPEAT DOMAIN 44"/>
    <property type="match status" value="1"/>
</dbReference>
<evidence type="ECO:0000256" key="18">
    <source>
        <dbReference type="ARBA" id="ARBA00023160"/>
    </source>
</evidence>
<keyword evidence="21" id="KW-0539">Nucleus</keyword>
<dbReference type="Pfam" id="PF00400">
    <property type="entry name" value="WD40"/>
    <property type="match status" value="4"/>
</dbReference>
<dbReference type="InterPro" id="IPR036322">
    <property type="entry name" value="WD40_repeat_dom_sf"/>
</dbReference>
<evidence type="ECO:0000256" key="11">
    <source>
        <dbReference type="ARBA" id="ARBA00022737"/>
    </source>
</evidence>
<dbReference type="PANTHER" id="PTHR14221:SF0">
    <property type="entry name" value="WD REPEAT-CONTAINING PROTEIN 44"/>
    <property type="match status" value="1"/>
</dbReference>
<dbReference type="Gene3D" id="2.130.10.10">
    <property type="entry name" value="YVTN repeat-like/Quinoprotein amine dehydrogenase"/>
    <property type="match status" value="1"/>
</dbReference>
<dbReference type="FunFam" id="1.10.150.20:FF:000017">
    <property type="entry name" value="DNA excision repair protein ERCC-1"/>
    <property type="match status" value="1"/>
</dbReference>
<dbReference type="CDD" id="cd22325">
    <property type="entry name" value="ERCC1_C-like"/>
    <property type="match status" value="1"/>
</dbReference>
<evidence type="ECO:0000259" key="26">
    <source>
        <dbReference type="Pfam" id="PF03834"/>
    </source>
</evidence>
<evidence type="ECO:0000256" key="23">
    <source>
        <dbReference type="ARBA" id="ARBA00071993"/>
    </source>
</evidence>
<evidence type="ECO:0000256" key="21">
    <source>
        <dbReference type="ARBA" id="ARBA00023242"/>
    </source>
</evidence>
<feature type="region of interest" description="Disordered" evidence="25">
    <location>
        <begin position="105"/>
        <end position="125"/>
    </location>
</feature>
<evidence type="ECO:0000256" key="12">
    <source>
        <dbReference type="ARBA" id="ARBA00022763"/>
    </source>
</evidence>
<keyword evidence="8" id="KW-0444">Lipid biosynthesis</keyword>
<keyword evidence="9 24" id="KW-0853">WD repeat</keyword>
<keyword evidence="17" id="KW-0472">Membrane</keyword>
<dbReference type="Pfam" id="PF03834">
    <property type="entry name" value="Rad10"/>
    <property type="match status" value="1"/>
</dbReference>
<evidence type="ECO:0000256" key="3">
    <source>
        <dbReference type="ARBA" id="ARBA00005194"/>
    </source>
</evidence>